<sequence>MSGINNIIHSAISDFKKEIENTVEQNCKTFCRNILKQAIQNRENAPKKHNFTGNFLNGIVVCLYKTGNPIAAYYSSNETKSATVVKMTFPKKYSFKKDYEGVKSHYNPTIETDEGLGAYDAKMFFTSHKPDGNNMFDIVVAYTAEYSEFIEQKRKTAGFMRTLQYTEQIGIKFLKI</sequence>
<comment type="caution">
    <text evidence="1">The sequence shown here is derived from an EMBL/GenBank/DDBJ whole genome shotgun (WGS) entry which is preliminary data.</text>
</comment>
<dbReference type="RefSeq" id="WP_036882079.1">
    <property type="nucleotide sequence ID" value="NZ_JRNR01000003.1"/>
</dbReference>
<dbReference type="Proteomes" id="UP000029538">
    <property type="component" value="Unassembled WGS sequence"/>
</dbReference>
<proteinExistence type="predicted"/>
<evidence type="ECO:0000313" key="1">
    <source>
        <dbReference type="EMBL" id="KGF50444.1"/>
    </source>
</evidence>
<reference evidence="1 2" key="1">
    <citation type="submission" date="2014-07" db="EMBL/GenBank/DDBJ databases">
        <authorList>
            <person name="McCorrison J."/>
            <person name="Sanka R."/>
            <person name="Torralba M."/>
            <person name="Gillis M."/>
            <person name="Haft D.H."/>
            <person name="Methe B."/>
            <person name="Sutton G."/>
            <person name="Nelson K.E."/>
        </authorList>
    </citation>
    <scope>NUCLEOTIDE SEQUENCE [LARGE SCALE GENOMIC DNA]</scope>
    <source>
        <strain evidence="1 2">DNF00882</strain>
    </source>
</reference>
<evidence type="ECO:0000313" key="2">
    <source>
        <dbReference type="Proteomes" id="UP000029538"/>
    </source>
</evidence>
<name>A0A096CYU8_9BACT</name>
<gene>
    <name evidence="1" type="ORF">HMPREF0654_01035</name>
</gene>
<protein>
    <submittedName>
        <fullName evidence="1">Uncharacterized protein</fullName>
    </submittedName>
</protein>
<dbReference type="EMBL" id="JRNR01000003">
    <property type="protein sequence ID" value="KGF50444.1"/>
    <property type="molecule type" value="Genomic_DNA"/>
</dbReference>
<organism evidence="1 2">
    <name type="scientific">Prevotella disiens DNF00882</name>
    <dbReference type="NCBI Taxonomy" id="1401075"/>
    <lineage>
        <taxon>Bacteria</taxon>
        <taxon>Pseudomonadati</taxon>
        <taxon>Bacteroidota</taxon>
        <taxon>Bacteroidia</taxon>
        <taxon>Bacteroidales</taxon>
        <taxon>Prevotellaceae</taxon>
        <taxon>Prevotella</taxon>
    </lineage>
</organism>
<accession>A0A096CYU8</accession>
<dbReference type="AlphaFoldDB" id="A0A096CYU8"/>